<feature type="transmembrane region" description="Helical" evidence="1">
    <location>
        <begin position="49"/>
        <end position="70"/>
    </location>
</feature>
<dbReference type="EMBL" id="VYZN01000042">
    <property type="protein sequence ID" value="KAE9530494.1"/>
    <property type="molecule type" value="Genomic_DNA"/>
</dbReference>
<feature type="transmembrane region" description="Helical" evidence="1">
    <location>
        <begin position="151"/>
        <end position="171"/>
    </location>
</feature>
<dbReference type="OrthoDB" id="10253869at2759"/>
<evidence type="ECO:0000256" key="1">
    <source>
        <dbReference type="SAM" id="Phobius"/>
    </source>
</evidence>
<evidence type="ECO:0000313" key="2">
    <source>
        <dbReference type="EMBL" id="KAE9530494.1"/>
    </source>
</evidence>
<proteinExistence type="predicted"/>
<organism evidence="2 3">
    <name type="scientific">Aphis glycines</name>
    <name type="common">Soybean aphid</name>
    <dbReference type="NCBI Taxonomy" id="307491"/>
    <lineage>
        <taxon>Eukaryota</taxon>
        <taxon>Metazoa</taxon>
        <taxon>Ecdysozoa</taxon>
        <taxon>Arthropoda</taxon>
        <taxon>Hexapoda</taxon>
        <taxon>Insecta</taxon>
        <taxon>Pterygota</taxon>
        <taxon>Neoptera</taxon>
        <taxon>Paraneoptera</taxon>
        <taxon>Hemiptera</taxon>
        <taxon>Sternorrhyncha</taxon>
        <taxon>Aphidomorpha</taxon>
        <taxon>Aphidoidea</taxon>
        <taxon>Aphididae</taxon>
        <taxon>Aphidini</taxon>
        <taxon>Aphis</taxon>
        <taxon>Aphis</taxon>
    </lineage>
</organism>
<accession>A0A6G0TDE6</accession>
<name>A0A6G0TDE6_APHGL</name>
<protein>
    <submittedName>
        <fullName evidence="2">Uncharacterized protein</fullName>
    </submittedName>
</protein>
<keyword evidence="1" id="KW-1133">Transmembrane helix</keyword>
<reference evidence="2 3" key="1">
    <citation type="submission" date="2019-08" db="EMBL/GenBank/DDBJ databases">
        <title>The genome of the soybean aphid Biotype 1, its phylome, world population structure and adaptation to the North American continent.</title>
        <authorList>
            <person name="Giordano R."/>
            <person name="Donthu R.K."/>
            <person name="Hernandez A.G."/>
            <person name="Wright C.L."/>
            <person name="Zimin A.V."/>
        </authorList>
    </citation>
    <scope>NUCLEOTIDE SEQUENCE [LARGE SCALE GENOMIC DNA]</scope>
    <source>
        <tissue evidence="2">Whole aphids</tissue>
    </source>
</reference>
<keyword evidence="3" id="KW-1185">Reference proteome</keyword>
<keyword evidence="1" id="KW-0812">Transmembrane</keyword>
<comment type="caution">
    <text evidence="2">The sequence shown here is derived from an EMBL/GenBank/DDBJ whole genome shotgun (WGS) entry which is preliminary data.</text>
</comment>
<keyword evidence="1" id="KW-0472">Membrane</keyword>
<gene>
    <name evidence="2" type="ORF">AGLY_010956</name>
</gene>
<evidence type="ECO:0000313" key="3">
    <source>
        <dbReference type="Proteomes" id="UP000475862"/>
    </source>
</evidence>
<dbReference type="AlphaFoldDB" id="A0A6G0TDE6"/>
<sequence>MLLYTNNIKKIDFIICTNKRLSVYSNYYKILISYNQLYKINLTSFNKTFWLLLYKVTFKIYFTFCFGLMAHKPSDNNQWLKTKLAKYLILSKIYTNLLISSDIYKNYIANTIQFCGCSLGLLPNTLSSFLNTLPDGLRGIMSKNFTPPANFLYATTFFSTWLKIVFSSISIPGRFTTKALGISPDNTSGIPTTATSATPFNCEIKFSNTLTEQLHNYNSMVKLHWHIFNFILRMFVTCLRHCLVPGKMLTGLRHYSVIKYLRRLYDISFKSRSYQCIFTIWHFSRGYCCYSFVVFFIEKS</sequence>
<dbReference type="Proteomes" id="UP000475862">
    <property type="component" value="Unassembled WGS sequence"/>
</dbReference>